<protein>
    <submittedName>
        <fullName evidence="2">Uncharacterized protein</fullName>
    </submittedName>
</protein>
<sequence length="191" mass="20349">MISEGSGNVSLTISIATISDSGRYFPVMHAGGKFTPGSPSDLVVTDSQEDPAMRVFLSGTGEYFCELKGGGPRWSHPKWETMDGGREAAPLEVEADSFIDEHGVFIRSSTLSMSVEDGDGDVKCVSLDDTGGIVLKNVAGKQHGNGACQWLLYLSPLCVMLLLTVTGAGLWTRRVMKQTHPAQISNGNGQL</sequence>
<dbReference type="OrthoDB" id="8778643at2759"/>
<name>A0A9D3PXB5_MEGAT</name>
<evidence type="ECO:0000313" key="3">
    <source>
        <dbReference type="Proteomes" id="UP001046870"/>
    </source>
</evidence>
<keyword evidence="1" id="KW-0812">Transmembrane</keyword>
<evidence type="ECO:0000256" key="1">
    <source>
        <dbReference type="SAM" id="Phobius"/>
    </source>
</evidence>
<feature type="transmembrane region" description="Helical" evidence="1">
    <location>
        <begin position="150"/>
        <end position="171"/>
    </location>
</feature>
<reference evidence="2" key="1">
    <citation type="submission" date="2021-01" db="EMBL/GenBank/DDBJ databases">
        <authorList>
            <person name="Zahm M."/>
            <person name="Roques C."/>
            <person name="Cabau C."/>
            <person name="Klopp C."/>
            <person name="Donnadieu C."/>
            <person name="Jouanno E."/>
            <person name="Lampietro C."/>
            <person name="Louis A."/>
            <person name="Herpin A."/>
            <person name="Echchiki A."/>
            <person name="Berthelot C."/>
            <person name="Parey E."/>
            <person name="Roest-Crollius H."/>
            <person name="Braasch I."/>
            <person name="Postlethwait J."/>
            <person name="Bobe J."/>
            <person name="Montfort J."/>
            <person name="Bouchez O."/>
            <person name="Begum T."/>
            <person name="Mejri S."/>
            <person name="Adams A."/>
            <person name="Chen W.-J."/>
            <person name="Guiguen Y."/>
        </authorList>
    </citation>
    <scope>NUCLEOTIDE SEQUENCE</scope>
    <source>
        <strain evidence="2">YG-15Mar2019-1</strain>
        <tissue evidence="2">Brain</tissue>
    </source>
</reference>
<dbReference type="EMBL" id="JAFDVH010000010">
    <property type="protein sequence ID" value="KAG7469423.1"/>
    <property type="molecule type" value="Genomic_DNA"/>
</dbReference>
<comment type="caution">
    <text evidence="2">The sequence shown here is derived from an EMBL/GenBank/DDBJ whole genome shotgun (WGS) entry which is preliminary data.</text>
</comment>
<keyword evidence="1" id="KW-0472">Membrane</keyword>
<organism evidence="2 3">
    <name type="scientific">Megalops atlanticus</name>
    <name type="common">Tarpon</name>
    <name type="synonym">Clupea gigantea</name>
    <dbReference type="NCBI Taxonomy" id="7932"/>
    <lineage>
        <taxon>Eukaryota</taxon>
        <taxon>Metazoa</taxon>
        <taxon>Chordata</taxon>
        <taxon>Craniata</taxon>
        <taxon>Vertebrata</taxon>
        <taxon>Euteleostomi</taxon>
        <taxon>Actinopterygii</taxon>
        <taxon>Neopterygii</taxon>
        <taxon>Teleostei</taxon>
        <taxon>Elopiformes</taxon>
        <taxon>Megalopidae</taxon>
        <taxon>Megalops</taxon>
    </lineage>
</organism>
<dbReference type="AlphaFoldDB" id="A0A9D3PXB5"/>
<keyword evidence="1" id="KW-1133">Transmembrane helix</keyword>
<proteinExistence type="predicted"/>
<keyword evidence="3" id="KW-1185">Reference proteome</keyword>
<dbReference type="Proteomes" id="UP001046870">
    <property type="component" value="Chromosome 10"/>
</dbReference>
<accession>A0A9D3PXB5</accession>
<gene>
    <name evidence="2" type="ORF">MATL_G00128700</name>
</gene>
<evidence type="ECO:0000313" key="2">
    <source>
        <dbReference type="EMBL" id="KAG7469423.1"/>
    </source>
</evidence>